<dbReference type="GO" id="GO:0016491">
    <property type="term" value="F:oxidoreductase activity"/>
    <property type="evidence" value="ECO:0007669"/>
    <property type="project" value="UniProtKB-KW"/>
</dbReference>
<dbReference type="EMBL" id="JAZGLY010000003">
    <property type="protein sequence ID" value="MEE6187027.1"/>
    <property type="molecule type" value="Genomic_DNA"/>
</dbReference>
<keyword evidence="3" id="KW-0560">Oxidoreductase</keyword>
<name>A0ABU7RG94_9BACT</name>
<dbReference type="Pfam" id="PF00296">
    <property type="entry name" value="Bac_luciferase"/>
    <property type="match status" value="1"/>
</dbReference>
<dbReference type="Proteomes" id="UP001357452">
    <property type="component" value="Unassembled WGS sequence"/>
</dbReference>
<comment type="similarity">
    <text evidence="1">To bacterial alkanal monooxygenase alpha and beta chains.</text>
</comment>
<reference evidence="3 4" key="1">
    <citation type="submission" date="2024-01" db="EMBL/GenBank/DDBJ databases">
        <title>Niabella digestum sp. nov., isolated from waste digestion system.</title>
        <authorList>
            <person name="Zhang L."/>
        </authorList>
    </citation>
    <scope>NUCLEOTIDE SEQUENCE [LARGE SCALE GENOMIC DNA]</scope>
    <source>
        <strain evidence="3 4">A18</strain>
    </source>
</reference>
<accession>A0ABU7RG94</accession>
<dbReference type="PANTHER" id="PTHR30137">
    <property type="entry name" value="LUCIFERASE-LIKE MONOOXYGENASE"/>
    <property type="match status" value="1"/>
</dbReference>
<evidence type="ECO:0000256" key="1">
    <source>
        <dbReference type="ARBA" id="ARBA00007789"/>
    </source>
</evidence>
<sequence>MYPTATAQIKFSVLDLATVCEGDSVHQTFQRSLQTARLVEELGYTRYWFSEHHNMENVASAATSVLIGFVAGGTRTIRVGSGGIMLPNHSPLIIAEQFGTLGSLYPGRIDLGLGRAPGTDPLTAMVIRNRPVDAPYDFKAHIQQLQTYFSVENKHAKVRALPGEGVDVPIWILGSSTDSAFLAAQLGLPYAFATHFAPDQFLRAISIYKDSFQPSAVLKEPYLMACVNVITADTNQEAAFLATSLYKMFLGIFTNSRAPLQPPFPVEELAHMWTPEQAYGVKHMLSYSFIGDKITVKNNLSTFLEKTGVHEIMVSSAIFDQSKKEHSLRLFKEVVEELNSVRTGN</sequence>
<evidence type="ECO:0000259" key="2">
    <source>
        <dbReference type="Pfam" id="PF00296"/>
    </source>
</evidence>
<comment type="caution">
    <text evidence="3">The sequence shown here is derived from an EMBL/GenBank/DDBJ whole genome shotgun (WGS) entry which is preliminary data.</text>
</comment>
<dbReference type="InterPro" id="IPR036661">
    <property type="entry name" value="Luciferase-like_sf"/>
</dbReference>
<dbReference type="SUPFAM" id="SSF51679">
    <property type="entry name" value="Bacterial luciferase-like"/>
    <property type="match status" value="1"/>
</dbReference>
<dbReference type="Gene3D" id="3.20.20.30">
    <property type="entry name" value="Luciferase-like domain"/>
    <property type="match status" value="1"/>
</dbReference>
<dbReference type="InterPro" id="IPR050766">
    <property type="entry name" value="Bact_Lucif_Oxidored"/>
</dbReference>
<evidence type="ECO:0000313" key="3">
    <source>
        <dbReference type="EMBL" id="MEE6187027.1"/>
    </source>
</evidence>
<gene>
    <name evidence="3" type="ORF">V2H41_07060</name>
</gene>
<keyword evidence="4" id="KW-1185">Reference proteome</keyword>
<proteinExistence type="predicted"/>
<dbReference type="EC" id="1.-.-.-" evidence="3"/>
<feature type="domain" description="Luciferase-like" evidence="2">
    <location>
        <begin position="10"/>
        <end position="247"/>
    </location>
</feature>
<organism evidence="3 4">
    <name type="scientific">Niabella digestorum</name>
    <dbReference type="NCBI Taxonomy" id="3117701"/>
    <lineage>
        <taxon>Bacteria</taxon>
        <taxon>Pseudomonadati</taxon>
        <taxon>Bacteroidota</taxon>
        <taxon>Chitinophagia</taxon>
        <taxon>Chitinophagales</taxon>
        <taxon>Chitinophagaceae</taxon>
        <taxon>Niabella</taxon>
    </lineage>
</organism>
<dbReference type="RefSeq" id="WP_330974436.1">
    <property type="nucleotide sequence ID" value="NZ_JAZGLY010000003.1"/>
</dbReference>
<dbReference type="CDD" id="cd00347">
    <property type="entry name" value="Flavin_utilizing_monoxygenases"/>
    <property type="match status" value="1"/>
</dbReference>
<dbReference type="InterPro" id="IPR019949">
    <property type="entry name" value="CmoO-like"/>
</dbReference>
<protein>
    <submittedName>
        <fullName evidence="3">LLM class flavin-dependent oxidoreductase</fullName>
        <ecNumber evidence="3">1.-.-.-</ecNumber>
    </submittedName>
</protein>
<dbReference type="InterPro" id="IPR011251">
    <property type="entry name" value="Luciferase-like_dom"/>
</dbReference>
<evidence type="ECO:0000313" key="4">
    <source>
        <dbReference type="Proteomes" id="UP001357452"/>
    </source>
</evidence>
<dbReference type="NCBIfam" id="TIGR03558">
    <property type="entry name" value="oxido_grp_1"/>
    <property type="match status" value="1"/>
</dbReference>
<dbReference type="PANTHER" id="PTHR30137:SF6">
    <property type="entry name" value="LUCIFERASE-LIKE MONOOXYGENASE"/>
    <property type="match status" value="1"/>
</dbReference>